<dbReference type="EMBL" id="VSSQ01001369">
    <property type="protein sequence ID" value="MPM07727.1"/>
    <property type="molecule type" value="Genomic_DNA"/>
</dbReference>
<evidence type="ECO:0000256" key="1">
    <source>
        <dbReference type="SAM" id="Phobius"/>
    </source>
</evidence>
<keyword evidence="1" id="KW-1133">Transmembrane helix</keyword>
<protein>
    <submittedName>
        <fullName evidence="2">Uncharacterized protein</fullName>
    </submittedName>
</protein>
<evidence type="ECO:0000313" key="2">
    <source>
        <dbReference type="EMBL" id="MPM07727.1"/>
    </source>
</evidence>
<organism evidence="2">
    <name type="scientific">bioreactor metagenome</name>
    <dbReference type="NCBI Taxonomy" id="1076179"/>
    <lineage>
        <taxon>unclassified sequences</taxon>
        <taxon>metagenomes</taxon>
        <taxon>ecological metagenomes</taxon>
    </lineage>
</organism>
<reference evidence="2" key="1">
    <citation type="submission" date="2019-08" db="EMBL/GenBank/DDBJ databases">
        <authorList>
            <person name="Kucharzyk K."/>
            <person name="Murdoch R.W."/>
            <person name="Higgins S."/>
            <person name="Loffler F."/>
        </authorList>
    </citation>
    <scope>NUCLEOTIDE SEQUENCE</scope>
</reference>
<sequence length="190" mass="21722">MDEVKKKNDFKTGCVTTFITIFILFGIPMLIGSCVSRNHPFMSEDTCQELMQMYLASELINLPKGTLQETEDIPSPWIALCKEEKEDWEVLAWSEKEVTQENFDSIRTVIRCEYVTRTALYSATGRNDSTSRRGTSEHVIVSYYDAKTGDLLFREELGKALPKTASGTPHYAISKFALIDTIVKRMHYTR</sequence>
<dbReference type="AlphaFoldDB" id="A0A644WVM2"/>
<gene>
    <name evidence="2" type="ORF">SDC9_54034</name>
</gene>
<proteinExistence type="predicted"/>
<accession>A0A644WVM2</accession>
<keyword evidence="1" id="KW-0472">Membrane</keyword>
<dbReference type="PROSITE" id="PS51257">
    <property type="entry name" value="PROKAR_LIPOPROTEIN"/>
    <property type="match status" value="1"/>
</dbReference>
<name>A0A644WVM2_9ZZZZ</name>
<comment type="caution">
    <text evidence="2">The sequence shown here is derived from an EMBL/GenBank/DDBJ whole genome shotgun (WGS) entry which is preliminary data.</text>
</comment>
<keyword evidence="1" id="KW-0812">Transmembrane</keyword>
<feature type="transmembrane region" description="Helical" evidence="1">
    <location>
        <begin position="12"/>
        <end position="31"/>
    </location>
</feature>